<evidence type="ECO:0000256" key="7">
    <source>
        <dbReference type="SAM" id="MobiDB-lite"/>
    </source>
</evidence>
<feature type="binding site" evidence="5 6">
    <location>
        <position position="307"/>
    </location>
    <ligand>
        <name>Zn(2+)</name>
        <dbReference type="ChEBI" id="CHEBI:29105"/>
    </ligand>
</feature>
<dbReference type="PANTHER" id="PTHR11085">
    <property type="entry name" value="NAD-DEPENDENT PROTEIN DEACYLASE SIRTUIN-5, MITOCHONDRIAL-RELATED"/>
    <property type="match status" value="1"/>
</dbReference>
<comment type="function">
    <text evidence="5">NAD-dependent protein deacetylase which modulates the activities of several enzymes which are inactive in their acetylated form.</text>
</comment>
<keyword evidence="4 5" id="KW-0520">NAD</keyword>
<dbReference type="Pfam" id="PF02146">
    <property type="entry name" value="SIR2"/>
    <property type="match status" value="1"/>
</dbReference>
<feature type="binding site" evidence="5">
    <location>
        <begin position="347"/>
        <end position="349"/>
    </location>
    <ligand>
        <name>NAD(+)</name>
        <dbReference type="ChEBI" id="CHEBI:57540"/>
    </ligand>
</feature>
<feature type="binding site" evidence="5 6">
    <location>
        <position position="259"/>
    </location>
    <ligand>
        <name>Zn(2+)</name>
        <dbReference type="ChEBI" id="CHEBI:29105"/>
    </ligand>
</feature>
<dbReference type="HAMAP" id="MF_01967">
    <property type="entry name" value="Sirtuin_ClassII"/>
    <property type="match status" value="1"/>
</dbReference>
<dbReference type="PROSITE" id="PS50305">
    <property type="entry name" value="SIRTUIN"/>
    <property type="match status" value="1"/>
</dbReference>
<dbReference type="NCBIfam" id="NF003738">
    <property type="entry name" value="PRK05333.1"/>
    <property type="match status" value="1"/>
</dbReference>
<dbReference type="InterPro" id="IPR050134">
    <property type="entry name" value="NAD-dep_sirtuin_deacylases"/>
</dbReference>
<evidence type="ECO:0000313" key="10">
    <source>
        <dbReference type="Proteomes" id="UP001499987"/>
    </source>
</evidence>
<feature type="binding site" evidence="5 6">
    <location>
        <position position="310"/>
    </location>
    <ligand>
        <name>Zn(2+)</name>
        <dbReference type="ChEBI" id="CHEBI:29105"/>
    </ligand>
</feature>
<feature type="region of interest" description="Disordered" evidence="7">
    <location>
        <begin position="65"/>
        <end position="133"/>
    </location>
</feature>
<feature type="binding site" evidence="5">
    <location>
        <begin position="230"/>
        <end position="233"/>
    </location>
    <ligand>
        <name>NAD(+)</name>
        <dbReference type="ChEBI" id="CHEBI:57540"/>
    </ligand>
</feature>
<feature type="domain" description="Deacetylase sirtuin-type" evidence="8">
    <location>
        <begin position="125"/>
        <end position="405"/>
    </location>
</feature>
<feature type="compositionally biased region" description="Low complexity" evidence="7">
    <location>
        <begin position="123"/>
        <end position="133"/>
    </location>
</feature>
<keyword evidence="2 5" id="KW-0479">Metal-binding</keyword>
<feature type="binding site" evidence="5 6">
    <location>
        <position position="256"/>
    </location>
    <ligand>
        <name>Zn(2+)</name>
        <dbReference type="ChEBI" id="CHEBI:29105"/>
    </ligand>
</feature>
<dbReference type="SUPFAM" id="SSF52467">
    <property type="entry name" value="DHS-like NAD/FAD-binding domain"/>
    <property type="match status" value="1"/>
</dbReference>
<keyword evidence="1 5" id="KW-0808">Transferase</keyword>
<evidence type="ECO:0000256" key="3">
    <source>
        <dbReference type="ARBA" id="ARBA00022833"/>
    </source>
</evidence>
<reference evidence="9 10" key="1">
    <citation type="journal article" date="2019" name="Int. J. Syst. Evol. Microbiol.">
        <title>The Global Catalogue of Microorganisms (GCM) 10K type strain sequencing project: providing services to taxonomists for standard genome sequencing and annotation.</title>
        <authorList>
            <consortium name="The Broad Institute Genomics Platform"/>
            <consortium name="The Broad Institute Genome Sequencing Center for Infectious Disease"/>
            <person name="Wu L."/>
            <person name="Ma J."/>
        </authorList>
    </citation>
    <scope>NUCLEOTIDE SEQUENCE [LARGE SCALE GENOMIC DNA]</scope>
    <source>
        <strain evidence="9 10">JCM 13002</strain>
    </source>
</reference>
<evidence type="ECO:0000256" key="2">
    <source>
        <dbReference type="ARBA" id="ARBA00022723"/>
    </source>
</evidence>
<dbReference type="InterPro" id="IPR026587">
    <property type="entry name" value="Sirtuin_class_II"/>
</dbReference>
<evidence type="ECO:0000256" key="5">
    <source>
        <dbReference type="HAMAP-Rule" id="MF_01967"/>
    </source>
</evidence>
<comment type="subcellular location">
    <subcellularLocation>
        <location evidence="5">Cytoplasm</location>
    </subcellularLocation>
</comment>
<evidence type="ECO:0000256" key="4">
    <source>
        <dbReference type="ARBA" id="ARBA00023027"/>
    </source>
</evidence>
<proteinExistence type="inferred from homology"/>
<feature type="binding site" evidence="5">
    <location>
        <position position="391"/>
    </location>
    <ligand>
        <name>NAD(+)</name>
        <dbReference type="ChEBI" id="CHEBI:57540"/>
    </ligand>
</feature>
<dbReference type="InterPro" id="IPR003000">
    <property type="entry name" value="Sirtuin"/>
</dbReference>
<comment type="similarity">
    <text evidence="5">Belongs to the sirtuin family. Class II subfamily.</text>
</comment>
<dbReference type="InterPro" id="IPR026590">
    <property type="entry name" value="Ssirtuin_cat_dom"/>
</dbReference>
<dbReference type="EC" id="2.3.1.286" evidence="5"/>
<keyword evidence="10" id="KW-1185">Reference proteome</keyword>
<feature type="active site" description="Proton acceptor" evidence="5 6">
    <location>
        <position position="248"/>
    </location>
</feature>
<organism evidence="9 10">
    <name type="scientific">Kitasatospora arboriphila</name>
    <dbReference type="NCBI Taxonomy" id="258052"/>
    <lineage>
        <taxon>Bacteria</taxon>
        <taxon>Bacillati</taxon>
        <taxon>Actinomycetota</taxon>
        <taxon>Actinomycetes</taxon>
        <taxon>Kitasatosporales</taxon>
        <taxon>Streptomycetaceae</taxon>
        <taxon>Kitasatospora</taxon>
    </lineage>
</organism>
<name>A0ABN1TCQ0_9ACTN</name>
<comment type="caution">
    <text evidence="9">The sequence shown here is derived from an EMBL/GenBank/DDBJ whole genome shotgun (WGS) entry which is preliminary data.</text>
</comment>
<comment type="catalytic activity">
    <reaction evidence="5">
        <text>N(6)-acetyl-L-lysyl-[protein] + NAD(+) + H2O = 2''-O-acetyl-ADP-D-ribose + nicotinamide + L-lysyl-[protein]</text>
        <dbReference type="Rhea" id="RHEA:43636"/>
        <dbReference type="Rhea" id="RHEA-COMP:9752"/>
        <dbReference type="Rhea" id="RHEA-COMP:10731"/>
        <dbReference type="ChEBI" id="CHEBI:15377"/>
        <dbReference type="ChEBI" id="CHEBI:17154"/>
        <dbReference type="ChEBI" id="CHEBI:29969"/>
        <dbReference type="ChEBI" id="CHEBI:57540"/>
        <dbReference type="ChEBI" id="CHEBI:61930"/>
        <dbReference type="ChEBI" id="CHEBI:83767"/>
        <dbReference type="EC" id="2.3.1.286"/>
    </reaction>
</comment>
<dbReference type="EMBL" id="BAAALD010000007">
    <property type="protein sequence ID" value="GAA1073060.1"/>
    <property type="molecule type" value="Genomic_DNA"/>
</dbReference>
<sequence>MPAARAGTAGTATHHVTVDGAARGDVSHPPTGSWLGTPAQDRPERLAGLTVHLHQGVDRVRFLKGTGHPELDLPSVAPARRPRPSRAGPPRSAGGRSILGGMRIRPMTGDTAAGGSEPPADGPQPAGGPATADGLREVGRLLAGGGVAVLSGAGLSTESGIPDYRGETGRARPRTPMTYQEFTASEDGRRRYWARSHVGWRTIAGALPNAGHRAVEELRRSGHVTGVITQNVDGLHRAAGTVDAVELHGALDRVVCLDCRRTSTRRELDRRLTELNTGFRDTGSRINPDGDVELPDELVHAFRVAPCAACGGVLKPDVVFFGEGVPKPRVQQCYDLVDAARALLVLGSSLTVLSGLRFVRHAARTGKPVAIVNQGPTRGDEFAAVRVAAPLGETLSRLAAHHGHPPTAP</sequence>
<dbReference type="InterPro" id="IPR026591">
    <property type="entry name" value="Sirtuin_cat_small_dom_sf"/>
</dbReference>
<protein>
    <recommendedName>
        <fullName evidence="5">NAD-dependent protein deacetylase</fullName>
        <ecNumber evidence="5">2.3.1.286</ecNumber>
    </recommendedName>
    <alternativeName>
        <fullName evidence="5">Regulatory protein SIR2 homolog</fullName>
    </alternativeName>
</protein>
<keyword evidence="5" id="KW-0963">Cytoplasm</keyword>
<keyword evidence="3 5" id="KW-0862">Zinc</keyword>
<feature type="binding site" evidence="5">
    <location>
        <begin position="152"/>
        <end position="172"/>
    </location>
    <ligand>
        <name>NAD(+)</name>
        <dbReference type="ChEBI" id="CHEBI:57540"/>
    </ligand>
</feature>
<dbReference type="Proteomes" id="UP001499987">
    <property type="component" value="Unassembled WGS sequence"/>
</dbReference>
<evidence type="ECO:0000259" key="8">
    <source>
        <dbReference type="PROSITE" id="PS50305"/>
    </source>
</evidence>
<dbReference type="Gene3D" id="3.40.50.1220">
    <property type="entry name" value="TPP-binding domain"/>
    <property type="match status" value="1"/>
</dbReference>
<dbReference type="PANTHER" id="PTHR11085:SF10">
    <property type="entry name" value="NAD-DEPENDENT PROTEIN DEACYLASE SIRTUIN-5, MITOCHONDRIAL-RELATED"/>
    <property type="match status" value="1"/>
</dbReference>
<accession>A0ABN1TCQ0</accession>
<comment type="cofactor">
    <cofactor evidence="5">
        <name>Zn(2+)</name>
        <dbReference type="ChEBI" id="CHEBI:29105"/>
    </cofactor>
    <text evidence="5">Binds 1 zinc ion per subunit.</text>
</comment>
<feature type="compositionally biased region" description="Low complexity" evidence="7">
    <location>
        <begin position="74"/>
        <end position="96"/>
    </location>
</feature>
<feature type="region of interest" description="Disordered" evidence="7">
    <location>
        <begin position="1"/>
        <end position="40"/>
    </location>
</feature>
<evidence type="ECO:0000256" key="6">
    <source>
        <dbReference type="PROSITE-ProRule" id="PRU00236"/>
    </source>
</evidence>
<dbReference type="Gene3D" id="3.30.1600.10">
    <property type="entry name" value="SIR2/SIRT2 'Small Domain"/>
    <property type="match status" value="1"/>
</dbReference>
<evidence type="ECO:0000256" key="1">
    <source>
        <dbReference type="ARBA" id="ARBA00022679"/>
    </source>
</evidence>
<feature type="binding site" evidence="5">
    <location>
        <begin position="373"/>
        <end position="375"/>
    </location>
    <ligand>
        <name>NAD(+)</name>
        <dbReference type="ChEBI" id="CHEBI:57540"/>
    </ligand>
</feature>
<evidence type="ECO:0000313" key="9">
    <source>
        <dbReference type="EMBL" id="GAA1073060.1"/>
    </source>
</evidence>
<feature type="compositionally biased region" description="Low complexity" evidence="7">
    <location>
        <begin position="1"/>
        <end position="15"/>
    </location>
</feature>
<dbReference type="InterPro" id="IPR029035">
    <property type="entry name" value="DHS-like_NAD/FAD-binding_dom"/>
</dbReference>
<gene>
    <name evidence="5" type="primary">cobB</name>
    <name evidence="9" type="ORF">GCM10009663_11170</name>
</gene>